<keyword evidence="3" id="KW-1185">Reference proteome</keyword>
<evidence type="ECO:0000313" key="2">
    <source>
        <dbReference type="EMBL" id="ESP89440.1"/>
    </source>
</evidence>
<reference evidence="2 3" key="1">
    <citation type="journal article" date="2013" name="Genome Announc.">
        <title>Draft Genome Sequence of 'Candidatus Halobonum tyrrellensis' Strain G22, Isolated from the Hypersaline Waters of Lake Tyrrell, Australia.</title>
        <authorList>
            <person name="Ugalde J.A."/>
            <person name="Narasingarao P."/>
            <person name="Kuo S."/>
            <person name="Podell S."/>
            <person name="Allen E.E."/>
        </authorList>
    </citation>
    <scope>NUCLEOTIDE SEQUENCE [LARGE SCALE GENOMIC DNA]</scope>
    <source>
        <strain evidence="2 3">G22</strain>
    </source>
</reference>
<feature type="transmembrane region" description="Helical" evidence="1">
    <location>
        <begin position="26"/>
        <end position="47"/>
    </location>
</feature>
<evidence type="ECO:0000313" key="3">
    <source>
        <dbReference type="Proteomes" id="UP000017840"/>
    </source>
</evidence>
<name>V4HFH7_9EURY</name>
<accession>V4HFH7</accession>
<organism evidence="2 3">
    <name type="scientific">Candidatus Halobonum tyrrellensis G22</name>
    <dbReference type="NCBI Taxonomy" id="1324957"/>
    <lineage>
        <taxon>Archaea</taxon>
        <taxon>Methanobacteriati</taxon>
        <taxon>Methanobacteriota</taxon>
        <taxon>Stenosarchaea group</taxon>
        <taxon>Halobacteria</taxon>
        <taxon>Halobacteriales</taxon>
        <taxon>Haloferacaceae</taxon>
        <taxon>Candidatus Halobonum</taxon>
    </lineage>
</organism>
<sequence length="62" mass="7069">MMVVFLVGFFATVVWIDLQPRVYWALSFVSITGFYIVLGVLSFRYHCVAKEAILPDRPAEEG</sequence>
<dbReference type="Proteomes" id="UP000017840">
    <property type="component" value="Unassembled WGS sequence"/>
</dbReference>
<dbReference type="EMBL" id="ASGZ01000010">
    <property type="protein sequence ID" value="ESP89440.1"/>
    <property type="molecule type" value="Genomic_DNA"/>
</dbReference>
<evidence type="ECO:0000256" key="1">
    <source>
        <dbReference type="SAM" id="Phobius"/>
    </source>
</evidence>
<keyword evidence="1" id="KW-0812">Transmembrane</keyword>
<gene>
    <name evidence="2" type="ORF">K933_03745</name>
</gene>
<dbReference type="AlphaFoldDB" id="V4HFH7"/>
<keyword evidence="1" id="KW-1133">Transmembrane helix</keyword>
<proteinExistence type="predicted"/>
<keyword evidence="1" id="KW-0472">Membrane</keyword>
<comment type="caution">
    <text evidence="2">The sequence shown here is derived from an EMBL/GenBank/DDBJ whole genome shotgun (WGS) entry which is preliminary data.</text>
</comment>
<protein>
    <submittedName>
        <fullName evidence="2">Uncharacterized protein</fullName>
    </submittedName>
</protein>